<feature type="chain" id="PRO_5040434794" evidence="1">
    <location>
        <begin position="20"/>
        <end position="92"/>
    </location>
</feature>
<proteinExistence type="predicted"/>
<evidence type="ECO:0000313" key="2">
    <source>
        <dbReference type="EMBL" id="KAG1543051.1"/>
    </source>
</evidence>
<dbReference type="AlphaFoldDB" id="A0A9P6YA25"/>
<feature type="signal peptide" evidence="1">
    <location>
        <begin position="1"/>
        <end position="19"/>
    </location>
</feature>
<accession>A0A9P6YA25</accession>
<keyword evidence="1" id="KW-0732">Signal</keyword>
<dbReference type="EMBL" id="JAANIT010000980">
    <property type="protein sequence ID" value="KAG1543051.1"/>
    <property type="molecule type" value="Genomic_DNA"/>
</dbReference>
<comment type="caution">
    <text evidence="2">The sequence shown here is derived from an EMBL/GenBank/DDBJ whole genome shotgun (WGS) entry which is preliminary data.</text>
</comment>
<gene>
    <name evidence="2" type="ORF">G6F51_006906</name>
</gene>
<evidence type="ECO:0000313" key="3">
    <source>
        <dbReference type="Proteomes" id="UP000717996"/>
    </source>
</evidence>
<reference evidence="2" key="1">
    <citation type="journal article" date="2020" name="Microb. Genom.">
        <title>Genetic diversity of clinical and environmental Mucorales isolates obtained from an investigation of mucormycosis cases among solid organ transplant recipients.</title>
        <authorList>
            <person name="Nguyen M.H."/>
            <person name="Kaul D."/>
            <person name="Muto C."/>
            <person name="Cheng S.J."/>
            <person name="Richter R.A."/>
            <person name="Bruno V.M."/>
            <person name="Liu G."/>
            <person name="Beyhan S."/>
            <person name="Sundermann A.J."/>
            <person name="Mounaud S."/>
            <person name="Pasculle A.W."/>
            <person name="Nierman W.C."/>
            <person name="Driscoll E."/>
            <person name="Cumbie R."/>
            <person name="Clancy C.J."/>
            <person name="Dupont C.L."/>
        </authorList>
    </citation>
    <scope>NUCLEOTIDE SEQUENCE</scope>
    <source>
        <strain evidence="2">GL16</strain>
    </source>
</reference>
<dbReference type="Proteomes" id="UP000717996">
    <property type="component" value="Unassembled WGS sequence"/>
</dbReference>
<organism evidence="2 3">
    <name type="scientific">Rhizopus oryzae</name>
    <name type="common">Mucormycosis agent</name>
    <name type="synonym">Rhizopus arrhizus var. delemar</name>
    <dbReference type="NCBI Taxonomy" id="64495"/>
    <lineage>
        <taxon>Eukaryota</taxon>
        <taxon>Fungi</taxon>
        <taxon>Fungi incertae sedis</taxon>
        <taxon>Mucoromycota</taxon>
        <taxon>Mucoromycotina</taxon>
        <taxon>Mucoromycetes</taxon>
        <taxon>Mucorales</taxon>
        <taxon>Mucorineae</taxon>
        <taxon>Rhizopodaceae</taxon>
        <taxon>Rhizopus</taxon>
    </lineage>
</organism>
<protein>
    <submittedName>
        <fullName evidence="2">Uncharacterized protein</fullName>
    </submittedName>
</protein>
<name>A0A9P6YA25_RHIOR</name>
<evidence type="ECO:0000256" key="1">
    <source>
        <dbReference type="SAM" id="SignalP"/>
    </source>
</evidence>
<dbReference type="OrthoDB" id="2287451at2759"/>
<sequence>MRLSLIFFGLSSVFAIVSSVPLGSIGLEKRQIGGTDIAAAAAPAVATAAVGDITSSSPVAAIFGDIVSSYSSAVAGTGAAAAAAPAAPAAAV</sequence>